<gene>
    <name evidence="1" type="ORF">scyTo_0026423</name>
</gene>
<dbReference type="AlphaFoldDB" id="A0A401QJZ7"/>
<organism evidence="1 2">
    <name type="scientific">Scyliorhinus torazame</name>
    <name type="common">Cloudy catshark</name>
    <name type="synonym">Catulus torazame</name>
    <dbReference type="NCBI Taxonomy" id="75743"/>
    <lineage>
        <taxon>Eukaryota</taxon>
        <taxon>Metazoa</taxon>
        <taxon>Chordata</taxon>
        <taxon>Craniata</taxon>
        <taxon>Vertebrata</taxon>
        <taxon>Chondrichthyes</taxon>
        <taxon>Elasmobranchii</taxon>
        <taxon>Galeomorphii</taxon>
        <taxon>Galeoidea</taxon>
        <taxon>Carcharhiniformes</taxon>
        <taxon>Scyliorhinidae</taxon>
        <taxon>Scyliorhinus</taxon>
    </lineage>
</organism>
<evidence type="ECO:0000313" key="2">
    <source>
        <dbReference type="Proteomes" id="UP000288216"/>
    </source>
</evidence>
<keyword evidence="2" id="KW-1185">Reference proteome</keyword>
<dbReference type="EMBL" id="BFAA01195052">
    <property type="protein sequence ID" value="GCB85709.1"/>
    <property type="molecule type" value="Genomic_DNA"/>
</dbReference>
<proteinExistence type="predicted"/>
<comment type="caution">
    <text evidence="1">The sequence shown here is derived from an EMBL/GenBank/DDBJ whole genome shotgun (WGS) entry which is preliminary data.</text>
</comment>
<dbReference type="PANTHER" id="PTHR31596:SF1">
    <property type="entry name" value="T-CELL ACTIVATION INHIBITOR, MITOCHONDRIAL"/>
    <property type="match status" value="1"/>
</dbReference>
<dbReference type="PANTHER" id="PTHR31596">
    <property type="entry name" value="T-CELL ACTIVATION INHIBITOR, MITOCHONDRIAL"/>
    <property type="match status" value="1"/>
</dbReference>
<reference evidence="1 2" key="1">
    <citation type="journal article" date="2018" name="Nat. Ecol. Evol.">
        <title>Shark genomes provide insights into elasmobranch evolution and the origin of vertebrates.</title>
        <authorList>
            <person name="Hara Y"/>
            <person name="Yamaguchi K"/>
            <person name="Onimaru K"/>
            <person name="Kadota M"/>
            <person name="Koyanagi M"/>
            <person name="Keeley SD"/>
            <person name="Tatsumi K"/>
            <person name="Tanaka K"/>
            <person name="Motone F"/>
            <person name="Kageyama Y"/>
            <person name="Nozu R"/>
            <person name="Adachi N"/>
            <person name="Nishimura O"/>
            <person name="Nakagawa R"/>
            <person name="Tanegashima C"/>
            <person name="Kiyatake I"/>
            <person name="Matsumoto R"/>
            <person name="Murakumo K"/>
            <person name="Nishida K"/>
            <person name="Terakita A"/>
            <person name="Kuratani S"/>
            <person name="Sato K"/>
            <person name="Hyodo S Kuraku.S."/>
        </authorList>
    </citation>
    <scope>NUCLEOTIDE SEQUENCE [LARGE SCALE GENOMIC DNA]</scope>
</reference>
<dbReference type="Proteomes" id="UP000288216">
    <property type="component" value="Unassembled WGS sequence"/>
</dbReference>
<feature type="non-terminal residue" evidence="1">
    <location>
        <position position="1"/>
    </location>
</feature>
<dbReference type="GO" id="GO:0005739">
    <property type="term" value="C:mitochondrion"/>
    <property type="evidence" value="ECO:0007669"/>
    <property type="project" value="TreeGrafter"/>
</dbReference>
<accession>A0A401QJZ7</accession>
<evidence type="ECO:0000313" key="1">
    <source>
        <dbReference type="EMBL" id="GCB85709.1"/>
    </source>
</evidence>
<name>A0A401QJZ7_SCYTO</name>
<protein>
    <submittedName>
        <fullName evidence="1">Uncharacterized protein</fullName>
    </submittedName>
</protein>
<dbReference type="OrthoDB" id="4238at2759"/>
<sequence>QAETIKTILFVSEFRAVTFTLQSKDLLSTVVKILKSCSLSTDHVQDSQVDKGLDHRNGNLPFNRPIRWDKTYYSFTGYRDPEEELDCTVRMEPALGYKNLLLLISLKL</sequence>
<dbReference type="InterPro" id="IPR027986">
    <property type="entry name" value="TCAIM"/>
</dbReference>